<dbReference type="EMBL" id="SGJP01000009">
    <property type="protein sequence ID" value="NFA59878.1"/>
    <property type="molecule type" value="Genomic_DNA"/>
</dbReference>
<evidence type="ECO:0000313" key="2">
    <source>
        <dbReference type="EMBL" id="NFA59878.1"/>
    </source>
</evidence>
<comment type="caution">
    <text evidence="2">The sequence shown here is derived from an EMBL/GenBank/DDBJ whole genome shotgun (WGS) entry which is preliminary data.</text>
</comment>
<reference evidence="2 3" key="1">
    <citation type="submission" date="2019-02" db="EMBL/GenBank/DDBJ databases">
        <title>Genome sequencing of Clostridium botulinum clinical isolates.</title>
        <authorList>
            <person name="Brunt J."/>
            <person name="Van Vliet A.H.M."/>
            <person name="Stringer S.C."/>
            <person name="Grant K.A."/>
            <person name="Carter A.C."/>
            <person name="Peck M.W."/>
        </authorList>
    </citation>
    <scope>NUCLEOTIDE SEQUENCE [LARGE SCALE GENOMIC DNA]</scope>
    <source>
        <strain evidence="2 3">R1125/03</strain>
    </source>
</reference>
<evidence type="ECO:0000313" key="3">
    <source>
        <dbReference type="Proteomes" id="UP000473089"/>
    </source>
</evidence>
<protein>
    <recommendedName>
        <fullName evidence="4">DUF4179 domain-containing protein</fullName>
    </recommendedName>
</protein>
<gene>
    <name evidence="2" type="ORF">EXM42_05585</name>
</gene>
<keyword evidence="1" id="KW-0472">Membrane</keyword>
<proteinExistence type="predicted"/>
<keyword evidence="1" id="KW-0812">Transmembrane</keyword>
<dbReference type="Proteomes" id="UP000473089">
    <property type="component" value="Unassembled WGS sequence"/>
</dbReference>
<evidence type="ECO:0008006" key="4">
    <source>
        <dbReference type="Google" id="ProtNLM"/>
    </source>
</evidence>
<accession>A0A6M0SWJ1</accession>
<dbReference type="AlphaFoldDB" id="A0A6M0SWJ1"/>
<organism evidence="2 3">
    <name type="scientific">Clostridium botulinum</name>
    <dbReference type="NCBI Taxonomy" id="1491"/>
    <lineage>
        <taxon>Bacteria</taxon>
        <taxon>Bacillati</taxon>
        <taxon>Bacillota</taxon>
        <taxon>Clostridia</taxon>
        <taxon>Eubacteriales</taxon>
        <taxon>Clostridiaceae</taxon>
        <taxon>Clostridium</taxon>
    </lineage>
</organism>
<sequence>MDEVLNNLPSNRTNGKKVVIKRISIAAILGLIFLTGFVSTFPTLAAQIPIINKLAGNKSLFNKVEFSQNGEEFKKYKPDKYDYVIMDLKGNEYEEVDIGGIVENKFSTDVTFFYKQIENSKVKSITVLKSKVEKYCPNKLKNVQYIPLNFKLPVDVSIGKGRTVTVNSISQKNDQFEIIFTAKGVPLYTFGFAGGISLYDGSMDKKDREAYDIIRMNVLGNNRYKASIPIKRGINKNDKFIEYDRDINKAFICIGNYDEIYKEIGKIDLKK</sequence>
<feature type="transmembrane region" description="Helical" evidence="1">
    <location>
        <begin position="23"/>
        <end position="45"/>
    </location>
</feature>
<name>A0A6M0SWJ1_CLOBO</name>
<keyword evidence="1" id="KW-1133">Transmembrane helix</keyword>
<evidence type="ECO:0000256" key="1">
    <source>
        <dbReference type="SAM" id="Phobius"/>
    </source>
</evidence>